<dbReference type="GeneID" id="9683569"/>
<protein>
    <submittedName>
        <fullName evidence="7">Predicted protein</fullName>
    </submittedName>
</protein>
<keyword evidence="3 4" id="KW-0687">Ribonucleoprotein</keyword>
<name>C1MQI3_MICPC</name>
<dbReference type="AlphaFoldDB" id="C1MQI3"/>
<comment type="similarity">
    <text evidence="1 5">Belongs to the universal ribosomal protein uS5 family.</text>
</comment>
<proteinExistence type="inferred from homology"/>
<dbReference type="GO" id="GO:0005737">
    <property type="term" value="C:cytoplasm"/>
    <property type="evidence" value="ECO:0007669"/>
    <property type="project" value="UniProtKB-ARBA"/>
</dbReference>
<dbReference type="GO" id="GO:0003735">
    <property type="term" value="F:structural constituent of ribosome"/>
    <property type="evidence" value="ECO:0007669"/>
    <property type="project" value="UniProtKB-UniRule"/>
</dbReference>
<dbReference type="PANTHER" id="PTHR48277:SF1">
    <property type="entry name" value="MITOCHONDRIAL RIBOSOMAL PROTEIN S5"/>
    <property type="match status" value="1"/>
</dbReference>
<evidence type="ECO:0000256" key="4">
    <source>
        <dbReference type="PROSITE-ProRule" id="PRU00268"/>
    </source>
</evidence>
<dbReference type="PROSITE" id="PS50881">
    <property type="entry name" value="S5_DSRBD"/>
    <property type="match status" value="1"/>
</dbReference>
<dbReference type="KEGG" id="mpp:MICPUCDRAFT_32996"/>
<dbReference type="SUPFAM" id="SSF54211">
    <property type="entry name" value="Ribosomal protein S5 domain 2-like"/>
    <property type="match status" value="1"/>
</dbReference>
<dbReference type="GO" id="GO:0003723">
    <property type="term" value="F:RNA binding"/>
    <property type="evidence" value="ECO:0007669"/>
    <property type="project" value="InterPro"/>
</dbReference>
<dbReference type="GO" id="GO:0005840">
    <property type="term" value="C:ribosome"/>
    <property type="evidence" value="ECO:0007669"/>
    <property type="project" value="UniProtKB-KW"/>
</dbReference>
<dbReference type="EMBL" id="GG663738">
    <property type="protein sequence ID" value="EEH57715.1"/>
    <property type="molecule type" value="Genomic_DNA"/>
</dbReference>
<dbReference type="SUPFAM" id="SSF54768">
    <property type="entry name" value="dsRNA-binding domain-like"/>
    <property type="match status" value="1"/>
</dbReference>
<evidence type="ECO:0000256" key="1">
    <source>
        <dbReference type="ARBA" id="ARBA00008945"/>
    </source>
</evidence>
<dbReference type="Pfam" id="PF03719">
    <property type="entry name" value="Ribosomal_S5_C"/>
    <property type="match status" value="1"/>
</dbReference>
<gene>
    <name evidence="7" type="ORF">MICPUCDRAFT_32996</name>
</gene>
<dbReference type="Pfam" id="PF00333">
    <property type="entry name" value="Ribosomal_S5"/>
    <property type="match status" value="1"/>
</dbReference>
<evidence type="ECO:0000256" key="2">
    <source>
        <dbReference type="ARBA" id="ARBA00022980"/>
    </source>
</evidence>
<dbReference type="STRING" id="564608.C1MQI3"/>
<evidence type="ECO:0000259" key="6">
    <source>
        <dbReference type="PROSITE" id="PS50881"/>
    </source>
</evidence>
<feature type="domain" description="S5 DRBM" evidence="6">
    <location>
        <begin position="1"/>
        <end position="63"/>
    </location>
</feature>
<dbReference type="OrthoDB" id="309483at2759"/>
<dbReference type="InterPro" id="IPR005324">
    <property type="entry name" value="Ribosomal_uS5_C"/>
</dbReference>
<dbReference type="InterPro" id="IPR000851">
    <property type="entry name" value="Ribosomal_uS5"/>
</dbReference>
<dbReference type="Proteomes" id="UP000001876">
    <property type="component" value="Unassembled WGS sequence"/>
</dbReference>
<keyword evidence="2 4" id="KW-0689">Ribosomal protein</keyword>
<evidence type="ECO:0000313" key="7">
    <source>
        <dbReference type="EMBL" id="EEH57715.1"/>
    </source>
</evidence>
<accession>C1MQI3</accession>
<reference evidence="7 8" key="1">
    <citation type="journal article" date="2009" name="Science">
        <title>Green evolution and dynamic adaptations revealed by genomes of the marine picoeukaryotes Micromonas.</title>
        <authorList>
            <person name="Worden A.Z."/>
            <person name="Lee J.H."/>
            <person name="Mock T."/>
            <person name="Rouze P."/>
            <person name="Simmons M.P."/>
            <person name="Aerts A.L."/>
            <person name="Allen A.E."/>
            <person name="Cuvelier M.L."/>
            <person name="Derelle E."/>
            <person name="Everett M.V."/>
            <person name="Foulon E."/>
            <person name="Grimwood J."/>
            <person name="Gundlach H."/>
            <person name="Henrissat B."/>
            <person name="Napoli C."/>
            <person name="McDonald S.M."/>
            <person name="Parker M.S."/>
            <person name="Rombauts S."/>
            <person name="Salamov A."/>
            <person name="Von Dassow P."/>
            <person name="Badger J.H."/>
            <person name="Coutinho P.M."/>
            <person name="Demir E."/>
            <person name="Dubchak I."/>
            <person name="Gentemann C."/>
            <person name="Eikrem W."/>
            <person name="Gready J.E."/>
            <person name="John U."/>
            <person name="Lanier W."/>
            <person name="Lindquist E.A."/>
            <person name="Lucas S."/>
            <person name="Mayer K.F."/>
            <person name="Moreau H."/>
            <person name="Not F."/>
            <person name="Otillar R."/>
            <person name="Panaud O."/>
            <person name="Pangilinan J."/>
            <person name="Paulsen I."/>
            <person name="Piegu B."/>
            <person name="Poliakov A."/>
            <person name="Robbens S."/>
            <person name="Schmutz J."/>
            <person name="Toulza E."/>
            <person name="Wyss T."/>
            <person name="Zelensky A."/>
            <person name="Zhou K."/>
            <person name="Armbrust E.V."/>
            <person name="Bhattacharya D."/>
            <person name="Goodenough U.W."/>
            <person name="Van de Peer Y."/>
            <person name="Grigoriev I.V."/>
        </authorList>
    </citation>
    <scope>NUCLEOTIDE SEQUENCE [LARGE SCALE GENOMIC DNA]</scope>
    <source>
        <strain evidence="7 8">CCMP1545</strain>
    </source>
</reference>
<dbReference type="PANTHER" id="PTHR48277">
    <property type="entry name" value="MITOCHONDRIAL RIBOSOMAL PROTEIN S5"/>
    <property type="match status" value="1"/>
</dbReference>
<dbReference type="Gene3D" id="3.30.230.10">
    <property type="match status" value="1"/>
</dbReference>
<sequence length="155" mass="17200">MCKVIDVNRTCKVTKQGGIMSFTALVVVGNGEGVCGHATGKGKDVQQAVEKAYQKACRSLVHIERFENYTVYHAARAKYKKTYIKIFPMKKYEGLRVNQIVEAICDCAGITDLSAKVIGSHHPMNTVRVTFEALEKIQSPIDIAQSRGMSIYKLD</sequence>
<dbReference type="GO" id="GO:0006412">
    <property type="term" value="P:translation"/>
    <property type="evidence" value="ECO:0007669"/>
    <property type="project" value="InterPro"/>
</dbReference>
<dbReference type="eggNOG" id="KOG2646">
    <property type="taxonomic scope" value="Eukaryota"/>
</dbReference>
<keyword evidence="8" id="KW-1185">Reference proteome</keyword>
<dbReference type="RefSeq" id="XP_003057764.1">
    <property type="nucleotide sequence ID" value="XM_003057718.1"/>
</dbReference>
<dbReference type="FunFam" id="3.30.230.10:FF:000002">
    <property type="entry name" value="30S ribosomal protein S5"/>
    <property type="match status" value="1"/>
</dbReference>
<dbReference type="InterPro" id="IPR014721">
    <property type="entry name" value="Ribsml_uS5_D2-typ_fold_subgr"/>
</dbReference>
<evidence type="ECO:0000313" key="8">
    <source>
        <dbReference type="Proteomes" id="UP000001876"/>
    </source>
</evidence>
<evidence type="ECO:0000256" key="3">
    <source>
        <dbReference type="ARBA" id="ARBA00023274"/>
    </source>
</evidence>
<organism evidence="8">
    <name type="scientific">Micromonas pusilla (strain CCMP1545)</name>
    <name type="common">Picoplanktonic green alga</name>
    <dbReference type="NCBI Taxonomy" id="564608"/>
    <lineage>
        <taxon>Eukaryota</taxon>
        <taxon>Viridiplantae</taxon>
        <taxon>Chlorophyta</taxon>
        <taxon>Mamiellophyceae</taxon>
        <taxon>Mamiellales</taxon>
        <taxon>Mamiellaceae</taxon>
        <taxon>Micromonas</taxon>
    </lineage>
</organism>
<dbReference type="OMA" id="FGLHCNP"/>
<dbReference type="Gene3D" id="3.30.160.20">
    <property type="match status" value="1"/>
</dbReference>
<dbReference type="GO" id="GO:1990904">
    <property type="term" value="C:ribonucleoprotein complex"/>
    <property type="evidence" value="ECO:0007669"/>
    <property type="project" value="UniProtKB-UniRule"/>
</dbReference>
<evidence type="ECO:0000256" key="5">
    <source>
        <dbReference type="RuleBase" id="RU003823"/>
    </source>
</evidence>
<dbReference type="InterPro" id="IPR020568">
    <property type="entry name" value="Ribosomal_Su5_D2-typ_SF"/>
</dbReference>
<dbReference type="InterPro" id="IPR013810">
    <property type="entry name" value="Ribosomal_uS5_N"/>
</dbReference>